<evidence type="ECO:0000259" key="2">
    <source>
        <dbReference type="Pfam" id="PF24748"/>
    </source>
</evidence>
<keyword evidence="4" id="KW-1185">Reference proteome</keyword>
<dbReference type="Pfam" id="PF24748">
    <property type="entry name" value="Galaxin_repeat"/>
    <property type="match status" value="2"/>
</dbReference>
<dbReference type="InterPro" id="IPR055284">
    <property type="entry name" value="Galaxin-like"/>
</dbReference>
<feature type="domain" description="Galaxin-like repeats" evidence="2">
    <location>
        <begin position="261"/>
        <end position="371"/>
    </location>
</feature>
<accession>A0ABR3LXB5</accession>
<dbReference type="Proteomes" id="UP001558613">
    <property type="component" value="Unassembled WGS sequence"/>
</dbReference>
<evidence type="ECO:0000313" key="4">
    <source>
        <dbReference type="Proteomes" id="UP001558613"/>
    </source>
</evidence>
<dbReference type="InterPro" id="IPR056601">
    <property type="entry name" value="Galaxin_dom"/>
</dbReference>
<comment type="caution">
    <text evidence="3">The sequence shown here is derived from an EMBL/GenBank/DDBJ whole genome shotgun (WGS) entry which is preliminary data.</text>
</comment>
<feature type="chain" id="PRO_5047444063" description="Galaxin-like repeats domain-containing protein" evidence="1">
    <location>
        <begin position="23"/>
        <end position="495"/>
    </location>
</feature>
<keyword evidence="1" id="KW-0732">Signal</keyword>
<gene>
    <name evidence="3" type="ORF">QQF64_012191</name>
</gene>
<organism evidence="3 4">
    <name type="scientific">Cirrhinus molitorella</name>
    <name type="common">mud carp</name>
    <dbReference type="NCBI Taxonomy" id="172907"/>
    <lineage>
        <taxon>Eukaryota</taxon>
        <taxon>Metazoa</taxon>
        <taxon>Chordata</taxon>
        <taxon>Craniata</taxon>
        <taxon>Vertebrata</taxon>
        <taxon>Euteleostomi</taxon>
        <taxon>Actinopterygii</taxon>
        <taxon>Neopterygii</taxon>
        <taxon>Teleostei</taxon>
        <taxon>Ostariophysi</taxon>
        <taxon>Cypriniformes</taxon>
        <taxon>Cyprinidae</taxon>
        <taxon>Labeoninae</taxon>
        <taxon>Labeonini</taxon>
        <taxon>Cirrhinus</taxon>
    </lineage>
</organism>
<evidence type="ECO:0000256" key="1">
    <source>
        <dbReference type="SAM" id="SignalP"/>
    </source>
</evidence>
<protein>
    <recommendedName>
        <fullName evidence="2">Galaxin-like repeats domain-containing protein</fullName>
    </recommendedName>
</protein>
<proteinExistence type="predicted"/>
<reference evidence="3 4" key="1">
    <citation type="submission" date="2023-09" db="EMBL/GenBank/DDBJ databases">
        <authorList>
            <person name="Wang M."/>
        </authorList>
    </citation>
    <scope>NUCLEOTIDE SEQUENCE [LARGE SCALE GENOMIC DNA]</scope>
    <source>
        <strain evidence="3">GT-2023</strain>
        <tissue evidence="3">Liver</tissue>
    </source>
</reference>
<feature type="domain" description="Galaxin-like repeats" evidence="2">
    <location>
        <begin position="49"/>
        <end position="167"/>
    </location>
</feature>
<dbReference type="PANTHER" id="PTHR34490">
    <property type="entry name" value="PROTEIN CBG12054-RELATED"/>
    <property type="match status" value="1"/>
</dbReference>
<evidence type="ECO:0000313" key="3">
    <source>
        <dbReference type="EMBL" id="KAL1256646.1"/>
    </source>
</evidence>
<sequence>MEIYTSTAFLVTILYIFSSSSAQGICHCDKGSHNAAVRGQMGGSNHLYCCGNVPYNISGSSCCNGNITMGLGQLVSDCCGSVAYNPLNEICCDGSLQTRSSTRAKCCGKVIYLTTTHLCCGDNQILDLKENHSCCGNQTYNMATHCCCTMPTLKVNLKNEACCPNATDSKYQQGSPTSTPKVSELMCGTEPYNHQKQICCSGTLYKKASALTKCCGAEVYILSDDSVLCCNGILHRNVPVQSECVAGVIYTPENTTCQMSARPRLGEHCCGGQTLDPHKQICCNGHSHNKMNGNFCCGSEVYDHHNQSLRCCSGQLYNIKSGQECCGNQLLQDNNQTCCSSSTNAIIYYTKQNHSCCGHYYYNTSLWSCCAEHLKPTPNPDSPPAQHRLKPLMDLIPEMCNKTVFFGKVESVALKNDQRHVVLKVVWQVDVKSEKIIKDLWLHVFLDHCSSPATDTDMTYLWEKIYPENHKLLSYPVDIISDIHMFYSVCYQKKG</sequence>
<dbReference type="PANTHER" id="PTHR34490:SF3">
    <property type="entry name" value="GALAXIN-LIKE ISOFORM X2"/>
    <property type="match status" value="1"/>
</dbReference>
<dbReference type="EMBL" id="JAYMGO010000018">
    <property type="protein sequence ID" value="KAL1256646.1"/>
    <property type="molecule type" value="Genomic_DNA"/>
</dbReference>
<name>A0ABR3LXB5_9TELE</name>
<feature type="signal peptide" evidence="1">
    <location>
        <begin position="1"/>
        <end position="22"/>
    </location>
</feature>